<gene>
    <name evidence="7" type="ORF">Plec18167_004452</name>
</gene>
<dbReference type="Pfam" id="PF03179">
    <property type="entry name" value="V-ATPase_G"/>
    <property type="match status" value="1"/>
</dbReference>
<comment type="subunit">
    <text evidence="5">V-ATPase is a heteromultimeric enzyme made up of two complexes: the ATP-hydrolytic V1 complex and the proton translocation V0 complex.</text>
</comment>
<name>A0ABR3XQV7_9EURO</name>
<dbReference type="PANTHER" id="PTHR12713">
    <property type="entry name" value="VACUOLAR ATP SYNTHASE SUBUNIT G"/>
    <property type="match status" value="1"/>
</dbReference>
<accession>A0ABR3XQV7</accession>
<dbReference type="Gene3D" id="1.20.5.2950">
    <property type="match status" value="1"/>
</dbReference>
<proteinExistence type="inferred from homology"/>
<keyword evidence="2 5" id="KW-0813">Transport</keyword>
<keyword evidence="8" id="KW-1185">Reference proteome</keyword>
<evidence type="ECO:0000256" key="3">
    <source>
        <dbReference type="ARBA" id="ARBA00022781"/>
    </source>
</evidence>
<dbReference type="EMBL" id="JAVDPF010000012">
    <property type="protein sequence ID" value="KAL1878380.1"/>
    <property type="molecule type" value="Genomic_DNA"/>
</dbReference>
<dbReference type="Proteomes" id="UP001583193">
    <property type="component" value="Unassembled WGS sequence"/>
</dbReference>
<comment type="caution">
    <text evidence="7">The sequence shown here is derived from an EMBL/GenBank/DDBJ whole genome shotgun (WGS) entry which is preliminary data.</text>
</comment>
<reference evidence="7 8" key="1">
    <citation type="journal article" date="2024" name="IMA Fungus">
        <title>IMA Genome - F19 : A genome assembly and annotation guide to empower mycologists, including annotated draft genome sequences of Ceratocystis pirilliformis, Diaporthe australafricana, Fusarium ophioides, Paecilomyces lecythidis, and Sporothrix stenoceras.</title>
        <authorList>
            <person name="Aylward J."/>
            <person name="Wilson A.M."/>
            <person name="Visagie C.M."/>
            <person name="Spraker J."/>
            <person name="Barnes I."/>
            <person name="Buitendag C."/>
            <person name="Ceriani C."/>
            <person name="Del Mar Angel L."/>
            <person name="du Plessis D."/>
            <person name="Fuchs T."/>
            <person name="Gasser K."/>
            <person name="Kramer D."/>
            <person name="Li W."/>
            <person name="Munsamy K."/>
            <person name="Piso A."/>
            <person name="Price J.L."/>
            <person name="Sonnekus B."/>
            <person name="Thomas C."/>
            <person name="van der Nest A."/>
            <person name="van Dijk A."/>
            <person name="van Heerden A."/>
            <person name="van Vuuren N."/>
            <person name="Yilmaz N."/>
            <person name="Duong T.A."/>
            <person name="van der Merwe N.A."/>
            <person name="Wingfield M.J."/>
            <person name="Wingfield B.D."/>
        </authorList>
    </citation>
    <scope>NUCLEOTIDE SEQUENCE [LARGE SCALE GENOMIC DNA]</scope>
    <source>
        <strain evidence="7 8">CMW 18167</strain>
    </source>
</reference>
<comment type="similarity">
    <text evidence="1 5">Belongs to the V-ATPase G subunit family.</text>
</comment>
<keyword evidence="4 5" id="KW-0406">Ion transport</keyword>
<dbReference type="PANTHER" id="PTHR12713:SF11">
    <property type="entry name" value="V-TYPE PROTON ATPASE SUBUNIT G"/>
    <property type="match status" value="1"/>
</dbReference>
<dbReference type="NCBIfam" id="TIGR01147">
    <property type="entry name" value="V_ATP_synt_G"/>
    <property type="match status" value="1"/>
</dbReference>
<protein>
    <recommendedName>
        <fullName evidence="5">V-type proton ATPase subunit G</fullName>
    </recommendedName>
</protein>
<evidence type="ECO:0000256" key="1">
    <source>
        <dbReference type="ARBA" id="ARBA00010066"/>
    </source>
</evidence>
<keyword evidence="6" id="KW-0175">Coiled coil</keyword>
<comment type="function">
    <text evidence="5">Subunit of the V1 complex of vacuolar(H+)-ATPase (V-ATPase), a multisubunit enzyme composed of a peripheral complex (V1) that hydrolyzes ATP and a membrane integral complex (V0) that translocates protons. V-ATPase is responsible for acidifying and maintaining the pH of intracellular compartments and in some cell types, is targeted to the plasma membrane, where it is responsible for acidifying the extracellular environment.</text>
</comment>
<evidence type="ECO:0000256" key="6">
    <source>
        <dbReference type="SAM" id="Coils"/>
    </source>
</evidence>
<feature type="coiled-coil region" evidence="6">
    <location>
        <begin position="53"/>
        <end position="110"/>
    </location>
</feature>
<sequence length="141" mass="15944">MSAQNSAGIQTLLDAEREAQKIVQQENVRISTPPFRKSSIFRVHSNYLPPDRTKRVKDAKTEAQKEIEDYRKQKEEEFKKFEAEHSSGNKKAEEEANKEAEVKLEEIKKLGGAKGDKVVEDLLHAVVNVQAEVPEKIASKA</sequence>
<evidence type="ECO:0000256" key="5">
    <source>
        <dbReference type="RuleBase" id="RU364019"/>
    </source>
</evidence>
<keyword evidence="3 5" id="KW-0375">Hydrogen ion transport</keyword>
<organism evidence="7 8">
    <name type="scientific">Paecilomyces lecythidis</name>
    <dbReference type="NCBI Taxonomy" id="3004212"/>
    <lineage>
        <taxon>Eukaryota</taxon>
        <taxon>Fungi</taxon>
        <taxon>Dikarya</taxon>
        <taxon>Ascomycota</taxon>
        <taxon>Pezizomycotina</taxon>
        <taxon>Eurotiomycetes</taxon>
        <taxon>Eurotiomycetidae</taxon>
        <taxon>Eurotiales</taxon>
        <taxon>Thermoascaceae</taxon>
        <taxon>Paecilomyces</taxon>
    </lineage>
</organism>
<dbReference type="InterPro" id="IPR005124">
    <property type="entry name" value="V-ATPase_G"/>
</dbReference>
<evidence type="ECO:0000256" key="4">
    <source>
        <dbReference type="ARBA" id="ARBA00023065"/>
    </source>
</evidence>
<evidence type="ECO:0000256" key="2">
    <source>
        <dbReference type="ARBA" id="ARBA00022448"/>
    </source>
</evidence>
<evidence type="ECO:0000313" key="7">
    <source>
        <dbReference type="EMBL" id="KAL1878380.1"/>
    </source>
</evidence>
<evidence type="ECO:0000313" key="8">
    <source>
        <dbReference type="Proteomes" id="UP001583193"/>
    </source>
</evidence>